<organism evidence="3 4">
    <name type="scientific">Anaeromyxobacter dehalogenans (strain ATCC BAA-258 / DSM 21875 / 2CP-1)</name>
    <dbReference type="NCBI Taxonomy" id="455488"/>
    <lineage>
        <taxon>Bacteria</taxon>
        <taxon>Pseudomonadati</taxon>
        <taxon>Myxococcota</taxon>
        <taxon>Myxococcia</taxon>
        <taxon>Myxococcales</taxon>
        <taxon>Cystobacterineae</taxon>
        <taxon>Anaeromyxobacteraceae</taxon>
        <taxon>Anaeromyxobacter</taxon>
    </lineage>
</organism>
<dbReference type="Proteomes" id="UP000007089">
    <property type="component" value="Chromosome"/>
</dbReference>
<dbReference type="KEGG" id="acp:A2cp1_0890"/>
<feature type="signal peptide" evidence="2">
    <location>
        <begin position="1"/>
        <end position="31"/>
    </location>
</feature>
<protein>
    <recommendedName>
        <fullName evidence="5">Outer membrane protein beta-barrel domain-containing protein</fullName>
    </recommendedName>
</protein>
<dbReference type="AlphaFoldDB" id="B8JEB6"/>
<gene>
    <name evidence="3" type="ordered locus">A2cp1_0890</name>
</gene>
<accession>B8JEB6</accession>
<evidence type="ECO:0000256" key="2">
    <source>
        <dbReference type="SAM" id="SignalP"/>
    </source>
</evidence>
<keyword evidence="2" id="KW-0732">Signal</keyword>
<evidence type="ECO:0000313" key="3">
    <source>
        <dbReference type="EMBL" id="ACL64242.1"/>
    </source>
</evidence>
<dbReference type="HOGENOM" id="CLU_1212760_0_0_7"/>
<feature type="chain" id="PRO_5002872589" description="Outer membrane protein beta-barrel domain-containing protein" evidence="2">
    <location>
        <begin position="32"/>
        <end position="232"/>
    </location>
</feature>
<reference evidence="3" key="1">
    <citation type="submission" date="2009-01" db="EMBL/GenBank/DDBJ databases">
        <title>Complete sequence of Anaeromyxobacter dehalogenans 2CP-1.</title>
        <authorList>
            <consortium name="US DOE Joint Genome Institute"/>
            <person name="Lucas S."/>
            <person name="Copeland A."/>
            <person name="Lapidus A."/>
            <person name="Glavina del Rio T."/>
            <person name="Dalin E."/>
            <person name="Tice H."/>
            <person name="Bruce D."/>
            <person name="Goodwin L."/>
            <person name="Pitluck S."/>
            <person name="Saunders E."/>
            <person name="Brettin T."/>
            <person name="Detter J.C."/>
            <person name="Han C."/>
            <person name="Larimer F."/>
            <person name="Land M."/>
            <person name="Hauser L."/>
            <person name="Kyrpides N."/>
            <person name="Ovchinnikova G."/>
            <person name="Beliaev A.S."/>
            <person name="Richardson P."/>
        </authorList>
    </citation>
    <scope>NUCLEOTIDE SEQUENCE</scope>
    <source>
        <strain evidence="3">2CP-1</strain>
    </source>
</reference>
<evidence type="ECO:0008006" key="5">
    <source>
        <dbReference type="Google" id="ProtNLM"/>
    </source>
</evidence>
<feature type="compositionally biased region" description="Low complexity" evidence="1">
    <location>
        <begin position="45"/>
        <end position="55"/>
    </location>
</feature>
<proteinExistence type="predicted"/>
<keyword evidence="4" id="KW-1185">Reference proteome</keyword>
<dbReference type="EMBL" id="CP001359">
    <property type="protein sequence ID" value="ACL64242.1"/>
    <property type="molecule type" value="Genomic_DNA"/>
</dbReference>
<name>B8JEB6_ANAD2</name>
<feature type="region of interest" description="Disordered" evidence="1">
    <location>
        <begin position="31"/>
        <end position="58"/>
    </location>
</feature>
<sequence>MRGAILPHPMLPPSRSLLLALALAGAPAARASDEVPLPPPPAPARPAAAAAADDVPLPPPPRLAARATPARTPWLGVSIDAGAPEGLTLSLAWRPVPALRAFAGPAWNTAAPGLHAGLALVPWQWAVSPALSVEGGRFFDGDVSRYVNDGVPDGMKPLLKKVGYAWAAAHLGLELGSQRGLAFSVRGGVAWVRAQASGTAVSGDPGGTQVTYRDPRVTALIPSVKLGLQYFF</sequence>
<evidence type="ECO:0000313" key="4">
    <source>
        <dbReference type="Proteomes" id="UP000007089"/>
    </source>
</evidence>
<evidence type="ECO:0000256" key="1">
    <source>
        <dbReference type="SAM" id="MobiDB-lite"/>
    </source>
</evidence>